<reference evidence="2" key="1">
    <citation type="journal article" date="2014" name="Int. J. Syst. Evol. Microbiol.">
        <title>Complete genome sequence of Corynebacterium casei LMG S-19264T (=DSM 44701T), isolated from a smear-ripened cheese.</title>
        <authorList>
            <consortium name="US DOE Joint Genome Institute (JGI-PGF)"/>
            <person name="Walter F."/>
            <person name="Albersmeier A."/>
            <person name="Kalinowski J."/>
            <person name="Ruckert C."/>
        </authorList>
    </citation>
    <scope>NUCLEOTIDE SEQUENCE</scope>
    <source>
        <strain evidence="2">JCM 4122</strain>
    </source>
</reference>
<organism evidence="2 3">
    <name type="scientific">Streptomyces filamentosus</name>
    <name type="common">Streptomyces roseosporus</name>
    <dbReference type="NCBI Taxonomy" id="67294"/>
    <lineage>
        <taxon>Bacteria</taxon>
        <taxon>Bacillati</taxon>
        <taxon>Actinomycetota</taxon>
        <taxon>Actinomycetes</taxon>
        <taxon>Kitasatosporales</taxon>
        <taxon>Streptomycetaceae</taxon>
        <taxon>Streptomyces</taxon>
    </lineage>
</organism>
<feature type="compositionally biased region" description="Polar residues" evidence="1">
    <location>
        <begin position="55"/>
        <end position="66"/>
    </location>
</feature>
<dbReference type="Proteomes" id="UP000632849">
    <property type="component" value="Unassembled WGS sequence"/>
</dbReference>
<evidence type="ECO:0000313" key="2">
    <source>
        <dbReference type="EMBL" id="GHG21846.1"/>
    </source>
</evidence>
<dbReference type="AlphaFoldDB" id="A0A919BVY6"/>
<reference evidence="2" key="2">
    <citation type="submission" date="2020-09" db="EMBL/GenBank/DDBJ databases">
        <authorList>
            <person name="Sun Q."/>
            <person name="Ohkuma M."/>
        </authorList>
    </citation>
    <scope>NUCLEOTIDE SEQUENCE</scope>
    <source>
        <strain evidence="2">JCM 4122</strain>
    </source>
</reference>
<keyword evidence="3" id="KW-1185">Reference proteome</keyword>
<evidence type="ECO:0000256" key="1">
    <source>
        <dbReference type="SAM" id="MobiDB-lite"/>
    </source>
</evidence>
<evidence type="ECO:0000313" key="3">
    <source>
        <dbReference type="Proteomes" id="UP000632849"/>
    </source>
</evidence>
<comment type="caution">
    <text evidence="2">The sequence shown here is derived from an EMBL/GenBank/DDBJ whole genome shotgun (WGS) entry which is preliminary data.</text>
</comment>
<protein>
    <submittedName>
        <fullName evidence="2">Uncharacterized protein</fullName>
    </submittedName>
</protein>
<name>A0A919BVY6_STRFL</name>
<gene>
    <name evidence="2" type="ORF">GCM10017667_66820</name>
</gene>
<sequence>MLITAAQKLGLGVGVVAPQGLGFLDTEAIEDQTGYPIRSAWRSTGAPARCRRPTRSPSCQPRSTLSPRAYACPW</sequence>
<dbReference type="EMBL" id="BNBE01000003">
    <property type="protein sequence ID" value="GHG21846.1"/>
    <property type="molecule type" value="Genomic_DNA"/>
</dbReference>
<accession>A0A919BVY6</accession>
<proteinExistence type="predicted"/>
<feature type="region of interest" description="Disordered" evidence="1">
    <location>
        <begin position="46"/>
        <end position="74"/>
    </location>
</feature>